<protein>
    <submittedName>
        <fullName evidence="2">Uncharacterized protein</fullName>
    </submittedName>
</protein>
<dbReference type="EMBL" id="KL142370">
    <property type="protein sequence ID" value="KDR82175.1"/>
    <property type="molecule type" value="Genomic_DNA"/>
</dbReference>
<dbReference type="OrthoDB" id="3119233at2759"/>
<dbReference type="HOGENOM" id="CLU_087664_0_0_1"/>
<keyword evidence="1" id="KW-0472">Membrane</keyword>
<gene>
    <name evidence="2" type="ORF">GALMADRAFT_135536</name>
</gene>
<feature type="transmembrane region" description="Helical" evidence="1">
    <location>
        <begin position="217"/>
        <end position="238"/>
    </location>
</feature>
<evidence type="ECO:0000256" key="1">
    <source>
        <dbReference type="SAM" id="Phobius"/>
    </source>
</evidence>
<evidence type="ECO:0000313" key="2">
    <source>
        <dbReference type="EMBL" id="KDR82175.1"/>
    </source>
</evidence>
<feature type="transmembrane region" description="Helical" evidence="1">
    <location>
        <begin position="169"/>
        <end position="197"/>
    </location>
</feature>
<organism evidence="2 3">
    <name type="scientific">Galerina marginata (strain CBS 339.88)</name>
    <dbReference type="NCBI Taxonomy" id="685588"/>
    <lineage>
        <taxon>Eukaryota</taxon>
        <taxon>Fungi</taxon>
        <taxon>Dikarya</taxon>
        <taxon>Basidiomycota</taxon>
        <taxon>Agaricomycotina</taxon>
        <taxon>Agaricomycetes</taxon>
        <taxon>Agaricomycetidae</taxon>
        <taxon>Agaricales</taxon>
        <taxon>Agaricineae</taxon>
        <taxon>Strophariaceae</taxon>
        <taxon>Galerina</taxon>
    </lineage>
</organism>
<sequence>MELYIAAALPTNTNLKNLWAAFYAATMTLYTLGFDLLYYDELAFLPRRLSRQTNLGDADNFNLDFDTNRLISEVRQWSQILVKMVKTWKVVRNACILEVPLSLAFFQVNGVNSNIYARTSALSACVCSSAALVACSLYSSLLSGPANRRLRRKWLEASRSLNTRGSIDFWVFFAWPISSLVWSIVFSISAIGIAVWTSAPDVPAIDAASAGRGRIDASVVTSAVFLTVLIIVQVIQVYRGVKFFREE</sequence>
<keyword evidence="1" id="KW-1133">Transmembrane helix</keyword>
<name>A0A067TG30_GALM3</name>
<keyword evidence="3" id="KW-1185">Reference proteome</keyword>
<evidence type="ECO:0000313" key="3">
    <source>
        <dbReference type="Proteomes" id="UP000027222"/>
    </source>
</evidence>
<reference evidence="3" key="1">
    <citation type="journal article" date="2014" name="Proc. Natl. Acad. Sci. U.S.A.">
        <title>Extensive sampling of basidiomycete genomes demonstrates inadequacy of the white-rot/brown-rot paradigm for wood decay fungi.</title>
        <authorList>
            <person name="Riley R."/>
            <person name="Salamov A.A."/>
            <person name="Brown D.W."/>
            <person name="Nagy L.G."/>
            <person name="Floudas D."/>
            <person name="Held B.W."/>
            <person name="Levasseur A."/>
            <person name="Lombard V."/>
            <person name="Morin E."/>
            <person name="Otillar R."/>
            <person name="Lindquist E.A."/>
            <person name="Sun H."/>
            <person name="LaButti K.M."/>
            <person name="Schmutz J."/>
            <person name="Jabbour D."/>
            <person name="Luo H."/>
            <person name="Baker S.E."/>
            <person name="Pisabarro A.G."/>
            <person name="Walton J.D."/>
            <person name="Blanchette R.A."/>
            <person name="Henrissat B."/>
            <person name="Martin F."/>
            <person name="Cullen D."/>
            <person name="Hibbett D.S."/>
            <person name="Grigoriev I.V."/>
        </authorList>
    </citation>
    <scope>NUCLEOTIDE SEQUENCE [LARGE SCALE GENOMIC DNA]</scope>
    <source>
        <strain evidence="3">CBS 339.88</strain>
    </source>
</reference>
<proteinExistence type="predicted"/>
<dbReference type="AlphaFoldDB" id="A0A067TG30"/>
<accession>A0A067TG30</accession>
<feature type="transmembrane region" description="Helical" evidence="1">
    <location>
        <begin position="120"/>
        <end position="143"/>
    </location>
</feature>
<keyword evidence="1" id="KW-0812">Transmembrane</keyword>
<dbReference type="Proteomes" id="UP000027222">
    <property type="component" value="Unassembled WGS sequence"/>
</dbReference>
<feature type="transmembrane region" description="Helical" evidence="1">
    <location>
        <begin position="20"/>
        <end position="39"/>
    </location>
</feature>